<dbReference type="Proteomes" id="UP000092666">
    <property type="component" value="Unassembled WGS sequence"/>
</dbReference>
<organism evidence="2 3">
    <name type="scientific">Kwoniella heveanensis BCC8398</name>
    <dbReference type="NCBI Taxonomy" id="1296120"/>
    <lineage>
        <taxon>Eukaryota</taxon>
        <taxon>Fungi</taxon>
        <taxon>Dikarya</taxon>
        <taxon>Basidiomycota</taxon>
        <taxon>Agaricomycotina</taxon>
        <taxon>Tremellomycetes</taxon>
        <taxon>Tremellales</taxon>
        <taxon>Cryptococcaceae</taxon>
        <taxon>Kwoniella</taxon>
    </lineage>
</organism>
<dbReference type="EMBL" id="KV700127">
    <property type="protein sequence ID" value="OCF33160.1"/>
    <property type="molecule type" value="Genomic_DNA"/>
</dbReference>
<feature type="region of interest" description="Disordered" evidence="1">
    <location>
        <begin position="174"/>
        <end position="215"/>
    </location>
</feature>
<name>A0A1B9GQ18_9TREE</name>
<feature type="compositionally biased region" description="Low complexity" evidence="1">
    <location>
        <begin position="102"/>
        <end position="153"/>
    </location>
</feature>
<evidence type="ECO:0000313" key="3">
    <source>
        <dbReference type="Proteomes" id="UP000092666"/>
    </source>
</evidence>
<reference evidence="2 3" key="1">
    <citation type="submission" date="2013-07" db="EMBL/GenBank/DDBJ databases">
        <title>The Genome Sequence of Cryptococcus heveanensis BCC8398.</title>
        <authorList>
            <consortium name="The Broad Institute Genome Sequencing Platform"/>
            <person name="Cuomo C."/>
            <person name="Litvintseva A."/>
            <person name="Chen Y."/>
            <person name="Heitman J."/>
            <person name="Sun S."/>
            <person name="Springer D."/>
            <person name="Dromer F."/>
            <person name="Young S.K."/>
            <person name="Zeng Q."/>
            <person name="Gargeya S."/>
            <person name="Fitzgerald M."/>
            <person name="Abouelleil A."/>
            <person name="Alvarado L."/>
            <person name="Berlin A.M."/>
            <person name="Chapman S.B."/>
            <person name="Dewar J."/>
            <person name="Goldberg J."/>
            <person name="Griggs A."/>
            <person name="Gujja S."/>
            <person name="Hansen M."/>
            <person name="Howarth C."/>
            <person name="Imamovic A."/>
            <person name="Larimer J."/>
            <person name="McCowan C."/>
            <person name="Murphy C."/>
            <person name="Pearson M."/>
            <person name="Priest M."/>
            <person name="Roberts A."/>
            <person name="Saif S."/>
            <person name="Shea T."/>
            <person name="Sykes S."/>
            <person name="Wortman J."/>
            <person name="Nusbaum C."/>
            <person name="Birren B."/>
        </authorList>
    </citation>
    <scope>NUCLEOTIDE SEQUENCE [LARGE SCALE GENOMIC DNA]</scope>
    <source>
        <strain evidence="2 3">BCC8398</strain>
    </source>
</reference>
<feature type="compositionally biased region" description="Low complexity" evidence="1">
    <location>
        <begin position="193"/>
        <end position="206"/>
    </location>
</feature>
<dbReference type="Gene3D" id="2.60.120.260">
    <property type="entry name" value="Galactose-binding domain-like"/>
    <property type="match status" value="1"/>
</dbReference>
<evidence type="ECO:0000313" key="2">
    <source>
        <dbReference type="EMBL" id="OCF33160.1"/>
    </source>
</evidence>
<protein>
    <submittedName>
        <fullName evidence="2">Uncharacterized protein</fullName>
    </submittedName>
</protein>
<gene>
    <name evidence="2" type="ORF">I316_05205</name>
</gene>
<proteinExistence type="predicted"/>
<sequence length="228" mass="23387">MATIIDDENVNFAWIGTSCHSSTKDGLYGVSVDNGDIQYFSGYALTGEFQATLFATNGLEQGTHHLKISNENARNIEQYPDYIWLDIDSVAVTGNLISGSSVQVDDAPASSSAVSSSTAPSSAVSGGSSTASDSFSSASGSSSSASGDPSTSTEPDVVVSGQYSTSGTVNIISTATDDPISTESAGPTLTRPSASNSVNTSESASSDGGNTDNHKWVPTAIQFNELRL</sequence>
<feature type="region of interest" description="Disordered" evidence="1">
    <location>
        <begin position="102"/>
        <end position="162"/>
    </location>
</feature>
<reference evidence="3" key="2">
    <citation type="submission" date="2013-12" db="EMBL/GenBank/DDBJ databases">
        <title>Evolution of pathogenesis and genome organization in the Tremellales.</title>
        <authorList>
            <person name="Cuomo C."/>
            <person name="Litvintseva A."/>
            <person name="Heitman J."/>
            <person name="Chen Y."/>
            <person name="Sun S."/>
            <person name="Springer D."/>
            <person name="Dromer F."/>
            <person name="Young S."/>
            <person name="Zeng Q."/>
            <person name="Chapman S."/>
            <person name="Gujja S."/>
            <person name="Saif S."/>
            <person name="Birren B."/>
        </authorList>
    </citation>
    <scope>NUCLEOTIDE SEQUENCE [LARGE SCALE GENOMIC DNA]</scope>
    <source>
        <strain evidence="3">BCC8398</strain>
    </source>
</reference>
<dbReference type="AlphaFoldDB" id="A0A1B9GQ18"/>
<dbReference type="OrthoDB" id="2564748at2759"/>
<accession>A0A1B9GQ18</accession>
<evidence type="ECO:0000256" key="1">
    <source>
        <dbReference type="SAM" id="MobiDB-lite"/>
    </source>
</evidence>
<dbReference type="STRING" id="1296120.A0A1B9GQ18"/>
<keyword evidence="3" id="KW-1185">Reference proteome</keyword>
<feature type="compositionally biased region" description="Polar residues" evidence="1">
    <location>
        <begin position="174"/>
        <end position="192"/>
    </location>
</feature>